<evidence type="ECO:0008006" key="4">
    <source>
        <dbReference type="Google" id="ProtNLM"/>
    </source>
</evidence>
<comment type="caution">
    <text evidence="2">The sequence shown here is derived from an EMBL/GenBank/DDBJ whole genome shotgun (WGS) entry which is preliminary data.</text>
</comment>
<organism evidence="2 3">
    <name type="scientific">Lachnospira intestinalis</name>
    <dbReference type="NCBI Taxonomy" id="3133158"/>
    <lineage>
        <taxon>Bacteria</taxon>
        <taxon>Bacillati</taxon>
        <taxon>Bacillota</taxon>
        <taxon>Clostridia</taxon>
        <taxon>Lachnospirales</taxon>
        <taxon>Lachnospiraceae</taxon>
        <taxon>Lachnospira</taxon>
    </lineage>
</organism>
<sequence length="388" mass="44893">MKKRYIILTVTILLFTSIFATGCTQKQTSVTLNPSTEDDQPYWNIFGRYITKCENGYYCIEQIEAGTNRICYLDNETKNTIPLCSKAECSHTDENCNAYLSKKYNAQQIYYYNGMVYVIYNDDTDGLSYLEQVAPDGSYRKRLFEIGAVSPAYCLTFHDENVYIYQRQGSVSGYEESTAVLRRRSLDGKEDEHAYEYTGYGAVIHAAKSYGGKLFFLVEDEGRESTEQHAERTYTRKGIFAYDYATKKTENISSGDITDYTVDEVSQTLYYYVFNDGLYKRKLSDSKAERIYKMVENETNICQLSFDGKYLYMSNEQYSVYFFKRTDTYLYVMDTDGNELNKIPTEGMYFTCFGDEQNVFGADSWGGGQKYYIEKADILTAKEWIPVN</sequence>
<evidence type="ECO:0000313" key="3">
    <source>
        <dbReference type="Proteomes" id="UP001546774"/>
    </source>
</evidence>
<dbReference type="Proteomes" id="UP001546774">
    <property type="component" value="Unassembled WGS sequence"/>
</dbReference>
<keyword evidence="1" id="KW-0732">Signal</keyword>
<evidence type="ECO:0000313" key="2">
    <source>
        <dbReference type="EMBL" id="MEQ2555809.1"/>
    </source>
</evidence>
<gene>
    <name evidence="2" type="ORF">WMO37_12485</name>
</gene>
<evidence type="ECO:0000256" key="1">
    <source>
        <dbReference type="SAM" id="SignalP"/>
    </source>
</evidence>
<protein>
    <recommendedName>
        <fullName evidence="4">DUF5050 domain-containing protein</fullName>
    </recommendedName>
</protein>
<dbReference type="PROSITE" id="PS51257">
    <property type="entry name" value="PROKAR_LIPOPROTEIN"/>
    <property type="match status" value="1"/>
</dbReference>
<feature type="chain" id="PRO_5045138752" description="DUF5050 domain-containing protein" evidence="1">
    <location>
        <begin position="21"/>
        <end position="388"/>
    </location>
</feature>
<dbReference type="EMBL" id="JBBMFS010000012">
    <property type="protein sequence ID" value="MEQ2555809.1"/>
    <property type="molecule type" value="Genomic_DNA"/>
</dbReference>
<dbReference type="SUPFAM" id="SSF69304">
    <property type="entry name" value="Tricorn protease N-terminal domain"/>
    <property type="match status" value="1"/>
</dbReference>
<accession>A0ABV1H7X3</accession>
<reference evidence="2" key="1">
    <citation type="submission" date="2024-03" db="EMBL/GenBank/DDBJ databases">
        <title>Human intestinal bacterial collection.</title>
        <authorList>
            <person name="Pauvert C."/>
            <person name="Hitch T.C.A."/>
            <person name="Clavel T."/>
        </authorList>
    </citation>
    <scope>NUCLEOTIDE SEQUENCE [LARGE SCALE GENOMIC DNA]</scope>
    <source>
        <strain evidence="2">CLA-AA-H89B</strain>
    </source>
</reference>
<feature type="signal peptide" evidence="1">
    <location>
        <begin position="1"/>
        <end position="20"/>
    </location>
</feature>
<name>A0ABV1H7X3_9FIRM</name>
<keyword evidence="3" id="KW-1185">Reference proteome</keyword>
<proteinExistence type="predicted"/>